<dbReference type="AlphaFoldDB" id="A0A3A1TVC9"/>
<dbReference type="InterPro" id="IPR003439">
    <property type="entry name" value="ABC_transporter-like_ATP-bd"/>
</dbReference>
<keyword evidence="2" id="KW-0813">Transport</keyword>
<dbReference type="InterPro" id="IPR013736">
    <property type="entry name" value="Xaa-Pro_dipept_C"/>
</dbReference>
<dbReference type="PROSITE" id="PS00211">
    <property type="entry name" value="ABC_TRANSPORTER_1"/>
    <property type="match status" value="1"/>
</dbReference>
<keyword evidence="6" id="KW-0472">Membrane</keyword>
<organism evidence="9 10">
    <name type="scientific">Amnibacterium setariae</name>
    <dbReference type="NCBI Taxonomy" id="2306585"/>
    <lineage>
        <taxon>Bacteria</taxon>
        <taxon>Bacillati</taxon>
        <taxon>Actinomycetota</taxon>
        <taxon>Actinomycetes</taxon>
        <taxon>Micrococcales</taxon>
        <taxon>Microbacteriaceae</taxon>
        <taxon>Amnibacterium</taxon>
    </lineage>
</organism>
<dbReference type="GO" id="GO:0016887">
    <property type="term" value="F:ATP hydrolysis activity"/>
    <property type="evidence" value="ECO:0007669"/>
    <property type="project" value="InterPro"/>
</dbReference>
<evidence type="ECO:0000256" key="2">
    <source>
        <dbReference type="ARBA" id="ARBA00022448"/>
    </source>
</evidence>
<dbReference type="InterPro" id="IPR027417">
    <property type="entry name" value="P-loop_NTPase"/>
</dbReference>
<dbReference type="Pfam" id="PF00005">
    <property type="entry name" value="ABC_tran"/>
    <property type="match status" value="1"/>
</dbReference>
<dbReference type="PROSITE" id="PS50893">
    <property type="entry name" value="ABC_TRANSPORTER_2"/>
    <property type="match status" value="1"/>
</dbReference>
<dbReference type="InterPro" id="IPR017871">
    <property type="entry name" value="ABC_transporter-like_CS"/>
</dbReference>
<feature type="transmembrane region" description="Helical" evidence="6">
    <location>
        <begin position="550"/>
        <end position="572"/>
    </location>
</feature>
<keyword evidence="4 9" id="KW-0378">Hydrolase</keyword>
<keyword evidence="6" id="KW-1133">Transmembrane helix</keyword>
<evidence type="ECO:0000313" key="9">
    <source>
        <dbReference type="EMBL" id="RIX27749.1"/>
    </source>
</evidence>
<dbReference type="PANTHER" id="PTHR43335:SF4">
    <property type="entry name" value="ABC TRANSPORTER, ATP-BINDING PROTEIN"/>
    <property type="match status" value="1"/>
</dbReference>
<dbReference type="Proteomes" id="UP000265742">
    <property type="component" value="Unassembled WGS sequence"/>
</dbReference>
<accession>A0A3A1TVC9</accession>
<dbReference type="Gene3D" id="3.40.50.1820">
    <property type="entry name" value="alpha/beta hydrolase"/>
    <property type="match status" value="1"/>
</dbReference>
<dbReference type="Gene3D" id="2.60.120.260">
    <property type="entry name" value="Galactose-binding domain-like"/>
    <property type="match status" value="1"/>
</dbReference>
<dbReference type="Pfam" id="PF08530">
    <property type="entry name" value="PepX_C"/>
    <property type="match status" value="1"/>
</dbReference>
<dbReference type="SMART" id="SM00382">
    <property type="entry name" value="AAA"/>
    <property type="match status" value="1"/>
</dbReference>
<keyword evidence="5" id="KW-0067">ATP-binding</keyword>
<evidence type="ECO:0000256" key="1">
    <source>
        <dbReference type="ARBA" id="ARBA00005417"/>
    </source>
</evidence>
<keyword evidence="7" id="KW-0732">Signal</keyword>
<dbReference type="EMBL" id="QXTG01000002">
    <property type="protein sequence ID" value="RIX27749.1"/>
    <property type="molecule type" value="Genomic_DNA"/>
</dbReference>
<dbReference type="InterPro" id="IPR029058">
    <property type="entry name" value="AB_hydrolase_fold"/>
</dbReference>
<dbReference type="GO" id="GO:0008239">
    <property type="term" value="F:dipeptidyl-peptidase activity"/>
    <property type="evidence" value="ECO:0007669"/>
    <property type="project" value="InterPro"/>
</dbReference>
<feature type="chain" id="PRO_5039695742" evidence="7">
    <location>
        <begin position="25"/>
        <end position="896"/>
    </location>
</feature>
<keyword evidence="10" id="KW-1185">Reference proteome</keyword>
<evidence type="ECO:0000256" key="4">
    <source>
        <dbReference type="ARBA" id="ARBA00022801"/>
    </source>
</evidence>
<evidence type="ECO:0000256" key="7">
    <source>
        <dbReference type="SAM" id="SignalP"/>
    </source>
</evidence>
<protein>
    <submittedName>
        <fullName evidence="9">Alpha/beta fold hydrolase</fullName>
    </submittedName>
</protein>
<dbReference type="Pfam" id="PF02129">
    <property type="entry name" value="Peptidase_S15"/>
    <property type="match status" value="1"/>
</dbReference>
<proteinExistence type="inferred from homology"/>
<evidence type="ECO:0000256" key="6">
    <source>
        <dbReference type="SAM" id="Phobius"/>
    </source>
</evidence>
<dbReference type="PRINTS" id="PR00111">
    <property type="entry name" value="ABHYDROLASE"/>
</dbReference>
<evidence type="ECO:0000313" key="10">
    <source>
        <dbReference type="Proteomes" id="UP000265742"/>
    </source>
</evidence>
<dbReference type="SUPFAM" id="SSF52540">
    <property type="entry name" value="P-loop containing nucleoside triphosphate hydrolases"/>
    <property type="match status" value="1"/>
</dbReference>
<keyword evidence="6" id="KW-0812">Transmembrane</keyword>
<dbReference type="InterPro" id="IPR000073">
    <property type="entry name" value="AB_hydrolase_1"/>
</dbReference>
<comment type="caution">
    <text evidence="9">The sequence shown here is derived from an EMBL/GenBank/DDBJ whole genome shotgun (WGS) entry which is preliminary data.</text>
</comment>
<dbReference type="Gene3D" id="3.40.50.300">
    <property type="entry name" value="P-loop containing nucleotide triphosphate hydrolases"/>
    <property type="match status" value="1"/>
</dbReference>
<dbReference type="PANTHER" id="PTHR43335">
    <property type="entry name" value="ABC TRANSPORTER, ATP-BINDING PROTEIN"/>
    <property type="match status" value="1"/>
</dbReference>
<dbReference type="InterPro" id="IPR008979">
    <property type="entry name" value="Galactose-bd-like_sf"/>
</dbReference>
<dbReference type="InterPro" id="IPR000383">
    <property type="entry name" value="Xaa-Pro-like_dom"/>
</dbReference>
<sequence length="896" mass="91119">MRRGRRGLVAVLLTAALALGPAVAAGAATTEPSGAPTTRAFSVPVAEAPGSSSRIRLDATLYTPAATPAPAVLLAHGFGQTKADLAPAAERLRREGYVVLAYTARGFGRSGGRIGLDSLDGEVPDARAMVDVLARDPAVERRGGDPVVGVVGGSYGGALALMLGATDPRIDTVVAAITWNDLADALAPPSVGRVPGGAGEPLRDFKVGWASRLFGAGIAGSTDACGRFTPAFCDLYRRLVTGGTATPADLALLERSSPEAVLAGMRAPTLLLQGEQDRLFGLDQADANARQLRAAGAPVQVRWFDGGHDGGGIAGTDGVIDDWLRDRLRTRAPVSTLFSWAVPASATAFREKRVAPAYPGLAGTGTTRIPLEGGVRTVVNPPGGQPQSVTGIPGLSASTSVGRTAGSLLAAANPPSEAAAFASAPLTAPAVLTGSARVRLRVTPSAAGTAVLYAQLSARTGDEELPLPGGVAPIRVALPEGGGDVDVTLPATSWSLAPGDRLVLTVRTSDSQLLGSTAPASDRIAVASPIALPTVAVATRVRSAGLPTPGVLLGIAAALLVAVVLLVLGAVLGRRRQRPAPPVPPVPPEAEAEGPPLEIAGLVKRFRGGFLAVDDVGFTAQRGQVVGLLGENGAGKTTTLRMVAGLLRPDAGTVRAFGAPLGPGSPALERIGCFIEGPGFLPHLSGRRNLELYWAATGRPRRDARFDEALAVADLGGAIRKPVRGYSQGMRQRLAIAQAMLGLPDLLILDEPTNGLDPPQITALRGVLQRYAAAGRTVVVSSHLLGEVERTCSHVVVMSHGRVVAAGPVEAIAGEATELVLTVTDVPAAVAAVRVAGVEAADPSGTDAVRVRPGAVPVQDVVAAVVAAGVGVTGVTRGRHLEEAFLDLIGATEPSA</sequence>
<dbReference type="OrthoDB" id="9804819at2"/>
<evidence type="ECO:0000256" key="3">
    <source>
        <dbReference type="ARBA" id="ARBA00022741"/>
    </source>
</evidence>
<dbReference type="InterPro" id="IPR003593">
    <property type="entry name" value="AAA+_ATPase"/>
</dbReference>
<dbReference type="SUPFAM" id="SSF53474">
    <property type="entry name" value="alpha/beta-Hydrolases"/>
    <property type="match status" value="1"/>
</dbReference>
<feature type="signal peptide" evidence="7">
    <location>
        <begin position="1"/>
        <end position="24"/>
    </location>
</feature>
<comment type="similarity">
    <text evidence="1">Belongs to the ABC transporter superfamily.</text>
</comment>
<gene>
    <name evidence="9" type="ORF">D1781_09390</name>
</gene>
<name>A0A3A1TVC9_9MICO</name>
<evidence type="ECO:0000259" key="8">
    <source>
        <dbReference type="PROSITE" id="PS50893"/>
    </source>
</evidence>
<dbReference type="SMART" id="SM00939">
    <property type="entry name" value="PepX_C"/>
    <property type="match status" value="1"/>
</dbReference>
<reference evidence="10" key="1">
    <citation type="submission" date="2018-09" db="EMBL/GenBank/DDBJ databases">
        <authorList>
            <person name="Kim I."/>
        </authorList>
    </citation>
    <scope>NUCLEOTIDE SEQUENCE [LARGE SCALE GENOMIC DNA]</scope>
    <source>
        <strain evidence="10">DD4a</strain>
    </source>
</reference>
<dbReference type="GO" id="GO:0005524">
    <property type="term" value="F:ATP binding"/>
    <property type="evidence" value="ECO:0007669"/>
    <property type="project" value="UniProtKB-KW"/>
</dbReference>
<dbReference type="RefSeq" id="WP_119482058.1">
    <property type="nucleotide sequence ID" value="NZ_QXTG01000002.1"/>
</dbReference>
<keyword evidence="3" id="KW-0547">Nucleotide-binding</keyword>
<evidence type="ECO:0000256" key="5">
    <source>
        <dbReference type="ARBA" id="ARBA00022840"/>
    </source>
</evidence>
<feature type="domain" description="ABC transporter" evidence="8">
    <location>
        <begin position="597"/>
        <end position="825"/>
    </location>
</feature>
<dbReference type="SUPFAM" id="SSF49785">
    <property type="entry name" value="Galactose-binding domain-like"/>
    <property type="match status" value="1"/>
</dbReference>